<reference evidence="1" key="1">
    <citation type="submission" date="2021-06" db="EMBL/GenBank/DDBJ databases">
        <authorList>
            <person name="Kallberg Y."/>
            <person name="Tangrot J."/>
            <person name="Rosling A."/>
        </authorList>
    </citation>
    <scope>NUCLEOTIDE SEQUENCE</scope>
    <source>
        <strain evidence="1">IN212</strain>
    </source>
</reference>
<dbReference type="OrthoDB" id="2314589at2759"/>
<comment type="caution">
    <text evidence="1">The sequence shown here is derived from an EMBL/GenBank/DDBJ whole genome shotgun (WGS) entry which is preliminary data.</text>
</comment>
<feature type="non-terminal residue" evidence="1">
    <location>
        <position position="1"/>
    </location>
</feature>
<gene>
    <name evidence="1" type="ORF">RFULGI_LOCUS8806</name>
</gene>
<sequence>TCCVWQEDYQRNFITFIPPNVTLRAYYCFTCATFDGMELWGADLKNGGYNRDTCFHVYGGEFSKPKLDEAPYEECQKIRDSK</sequence>
<dbReference type="EMBL" id="CAJVPZ010014682">
    <property type="protein sequence ID" value="CAG8659846.1"/>
    <property type="molecule type" value="Genomic_DNA"/>
</dbReference>
<proteinExistence type="predicted"/>
<dbReference type="Proteomes" id="UP000789396">
    <property type="component" value="Unassembled WGS sequence"/>
</dbReference>
<protein>
    <submittedName>
        <fullName evidence="1">13781_t:CDS:1</fullName>
    </submittedName>
</protein>
<evidence type="ECO:0000313" key="2">
    <source>
        <dbReference type="Proteomes" id="UP000789396"/>
    </source>
</evidence>
<dbReference type="AlphaFoldDB" id="A0A9N9E0U0"/>
<keyword evidence="2" id="KW-1185">Reference proteome</keyword>
<accession>A0A9N9E0U0</accession>
<organism evidence="1 2">
    <name type="scientific">Racocetra fulgida</name>
    <dbReference type="NCBI Taxonomy" id="60492"/>
    <lineage>
        <taxon>Eukaryota</taxon>
        <taxon>Fungi</taxon>
        <taxon>Fungi incertae sedis</taxon>
        <taxon>Mucoromycota</taxon>
        <taxon>Glomeromycotina</taxon>
        <taxon>Glomeromycetes</taxon>
        <taxon>Diversisporales</taxon>
        <taxon>Gigasporaceae</taxon>
        <taxon>Racocetra</taxon>
    </lineage>
</organism>
<name>A0A9N9E0U0_9GLOM</name>
<evidence type="ECO:0000313" key="1">
    <source>
        <dbReference type="EMBL" id="CAG8659846.1"/>
    </source>
</evidence>